<keyword evidence="2" id="KW-1185">Reference proteome</keyword>
<proteinExistence type="predicted"/>
<sequence length="81" mass="9386">MLSLRYGIILKSHNDHLDPESFEEILPFASFKIFDLSLHSVTKAWKSVEVLQALSFSASFSNSKIFLSFLFSILWGQWFLK</sequence>
<dbReference type="RefSeq" id="WP_264750789.1">
    <property type="nucleotide sequence ID" value="NZ_JAPDHW010000009.1"/>
</dbReference>
<organism evidence="1 2">
    <name type="scientific">Chryseobacterium kimseyorum</name>
    <dbReference type="NCBI Taxonomy" id="2984028"/>
    <lineage>
        <taxon>Bacteria</taxon>
        <taxon>Pseudomonadati</taxon>
        <taxon>Bacteroidota</taxon>
        <taxon>Flavobacteriia</taxon>
        <taxon>Flavobacteriales</taxon>
        <taxon>Weeksellaceae</taxon>
        <taxon>Chryseobacterium group</taxon>
        <taxon>Chryseobacterium</taxon>
    </lineage>
</organism>
<gene>
    <name evidence="1" type="ORF">OMO38_13840</name>
</gene>
<accession>A0ABT3I0N1</accession>
<evidence type="ECO:0000313" key="2">
    <source>
        <dbReference type="Proteomes" id="UP001163731"/>
    </source>
</evidence>
<evidence type="ECO:0000313" key="1">
    <source>
        <dbReference type="EMBL" id="MCW3169603.1"/>
    </source>
</evidence>
<dbReference type="Proteomes" id="UP001163731">
    <property type="component" value="Unassembled WGS sequence"/>
</dbReference>
<reference evidence="1" key="1">
    <citation type="submission" date="2022-10" db="EMBL/GenBank/DDBJ databases">
        <title>Chryseobacterium babae sp. nov. isolated from the gut of the beetle Oryctes rhinoceros, and Chryseobacterium kimseyorum sp. nov., isolated from a stick insect rearing cage.</title>
        <authorList>
            <person name="Shelomi M."/>
            <person name="Han C.-J."/>
            <person name="Chen W.-M."/>
            <person name="Chen H.-K."/>
            <person name="Liaw S.-J."/>
            <person name="Muhle E."/>
            <person name="Clermont D."/>
        </authorList>
    </citation>
    <scope>NUCLEOTIDE SEQUENCE</scope>
    <source>
        <strain evidence="1">09-1422</strain>
    </source>
</reference>
<comment type="caution">
    <text evidence="1">The sequence shown here is derived from an EMBL/GenBank/DDBJ whole genome shotgun (WGS) entry which is preliminary data.</text>
</comment>
<protein>
    <submittedName>
        <fullName evidence="1">Uncharacterized protein</fullName>
    </submittedName>
</protein>
<name>A0ABT3I0N1_9FLAO</name>
<dbReference type="EMBL" id="JAPDHW010000009">
    <property type="protein sequence ID" value="MCW3169603.1"/>
    <property type="molecule type" value="Genomic_DNA"/>
</dbReference>